<protein>
    <submittedName>
        <fullName evidence="2">Uncharacterized protein</fullName>
    </submittedName>
</protein>
<reference evidence="2" key="2">
    <citation type="journal article" date="2024" name="Plant">
        <title>Genomic evolution and insights into agronomic trait innovations of Sesamum species.</title>
        <authorList>
            <person name="Miao H."/>
            <person name="Wang L."/>
            <person name="Qu L."/>
            <person name="Liu H."/>
            <person name="Sun Y."/>
            <person name="Le M."/>
            <person name="Wang Q."/>
            <person name="Wei S."/>
            <person name="Zheng Y."/>
            <person name="Lin W."/>
            <person name="Duan Y."/>
            <person name="Cao H."/>
            <person name="Xiong S."/>
            <person name="Wang X."/>
            <person name="Wei L."/>
            <person name="Li C."/>
            <person name="Ma Q."/>
            <person name="Ju M."/>
            <person name="Zhao R."/>
            <person name="Li G."/>
            <person name="Mu C."/>
            <person name="Tian Q."/>
            <person name="Mei H."/>
            <person name="Zhang T."/>
            <person name="Gao T."/>
            <person name="Zhang H."/>
        </authorList>
    </citation>
    <scope>NUCLEOTIDE SEQUENCE</scope>
    <source>
        <strain evidence="2">KEN1</strain>
    </source>
</reference>
<dbReference type="EMBL" id="JACGWN010000003">
    <property type="protein sequence ID" value="KAL0456238.1"/>
    <property type="molecule type" value="Genomic_DNA"/>
</dbReference>
<organism evidence="2">
    <name type="scientific">Sesamum latifolium</name>
    <dbReference type="NCBI Taxonomy" id="2727402"/>
    <lineage>
        <taxon>Eukaryota</taxon>
        <taxon>Viridiplantae</taxon>
        <taxon>Streptophyta</taxon>
        <taxon>Embryophyta</taxon>
        <taxon>Tracheophyta</taxon>
        <taxon>Spermatophyta</taxon>
        <taxon>Magnoliopsida</taxon>
        <taxon>eudicotyledons</taxon>
        <taxon>Gunneridae</taxon>
        <taxon>Pentapetalae</taxon>
        <taxon>asterids</taxon>
        <taxon>lamiids</taxon>
        <taxon>Lamiales</taxon>
        <taxon>Pedaliaceae</taxon>
        <taxon>Sesamum</taxon>
    </lineage>
</organism>
<feature type="region of interest" description="Disordered" evidence="1">
    <location>
        <begin position="51"/>
        <end position="89"/>
    </location>
</feature>
<proteinExistence type="predicted"/>
<comment type="caution">
    <text evidence="2">The sequence shown here is derived from an EMBL/GenBank/DDBJ whole genome shotgun (WGS) entry which is preliminary data.</text>
</comment>
<feature type="compositionally biased region" description="Acidic residues" evidence="1">
    <location>
        <begin position="55"/>
        <end position="68"/>
    </location>
</feature>
<accession>A0AAW2XQ05</accession>
<evidence type="ECO:0000256" key="1">
    <source>
        <dbReference type="SAM" id="MobiDB-lite"/>
    </source>
</evidence>
<gene>
    <name evidence="2" type="ORF">Slati_0963000</name>
</gene>
<dbReference type="AlphaFoldDB" id="A0AAW2XQ05"/>
<feature type="region of interest" description="Disordered" evidence="1">
    <location>
        <begin position="1"/>
        <end position="39"/>
    </location>
</feature>
<sequence>MSSTDESVRFMGEAPGDGPSEATSKRLGPNPPSYTGSRRWSLRQATVVARCLLDEPSEEEGEDEEDEGSSPAKGAPMDEEDRASDEVRGAKPIMDGLRLFMPSFDQNPTFGGGVPNSFRVHYLCPCL</sequence>
<evidence type="ECO:0000313" key="2">
    <source>
        <dbReference type="EMBL" id="KAL0456238.1"/>
    </source>
</evidence>
<name>A0AAW2XQ05_9LAMI</name>
<reference evidence="2" key="1">
    <citation type="submission" date="2020-06" db="EMBL/GenBank/DDBJ databases">
        <authorList>
            <person name="Li T."/>
            <person name="Hu X."/>
            <person name="Zhang T."/>
            <person name="Song X."/>
            <person name="Zhang H."/>
            <person name="Dai N."/>
            <person name="Sheng W."/>
            <person name="Hou X."/>
            <person name="Wei L."/>
        </authorList>
    </citation>
    <scope>NUCLEOTIDE SEQUENCE</scope>
    <source>
        <strain evidence="2">KEN1</strain>
        <tissue evidence="2">Leaf</tissue>
    </source>
</reference>